<feature type="transmembrane region" description="Helical" evidence="1">
    <location>
        <begin position="278"/>
        <end position="304"/>
    </location>
</feature>
<dbReference type="CDD" id="cd04187">
    <property type="entry name" value="DPM1_like_bac"/>
    <property type="match status" value="1"/>
</dbReference>
<dbReference type="InterPro" id="IPR001173">
    <property type="entry name" value="Glyco_trans_2-like"/>
</dbReference>
<dbReference type="SUPFAM" id="SSF53448">
    <property type="entry name" value="Nucleotide-diphospho-sugar transferases"/>
    <property type="match status" value="1"/>
</dbReference>
<evidence type="ECO:0000256" key="1">
    <source>
        <dbReference type="SAM" id="Phobius"/>
    </source>
</evidence>
<dbReference type="RefSeq" id="WP_264500300.1">
    <property type="nucleotide sequence ID" value="NZ_JAPDDS010000003.1"/>
</dbReference>
<keyword evidence="1" id="KW-1133">Transmembrane helix</keyword>
<dbReference type="InterPro" id="IPR029044">
    <property type="entry name" value="Nucleotide-diphossugar_trans"/>
</dbReference>
<dbReference type="PANTHER" id="PTHR48090:SF8">
    <property type="entry name" value="GLYCOSYLTRANSFERASE CSBB-RELATED"/>
    <property type="match status" value="1"/>
</dbReference>
<keyword evidence="4" id="KW-1185">Reference proteome</keyword>
<gene>
    <name evidence="3" type="ORF">OKA04_06325</name>
</gene>
<evidence type="ECO:0000313" key="3">
    <source>
        <dbReference type="EMBL" id="MCW1884340.1"/>
    </source>
</evidence>
<evidence type="ECO:0000313" key="4">
    <source>
        <dbReference type="Proteomes" id="UP001207930"/>
    </source>
</evidence>
<feature type="transmembrane region" description="Helical" evidence="1">
    <location>
        <begin position="245"/>
        <end position="266"/>
    </location>
</feature>
<name>A0ABT3FL88_9BACT</name>
<feature type="domain" description="Glycosyltransferase 2-like" evidence="2">
    <location>
        <begin position="23"/>
        <end position="181"/>
    </location>
</feature>
<keyword evidence="1" id="KW-0812">Transmembrane</keyword>
<dbReference type="Proteomes" id="UP001207930">
    <property type="component" value="Unassembled WGS sequence"/>
</dbReference>
<dbReference type="EMBL" id="JAPDDS010000003">
    <property type="protein sequence ID" value="MCW1884340.1"/>
    <property type="molecule type" value="Genomic_DNA"/>
</dbReference>
<sequence>MKTIAFPVPAAPATGTVRPSITCIVPAFNEAEGIAGFLNGLCDHLAGLTSRYDVIVVDDGSRDGTGLEVIAASGGLPIRLLSLSRNFGKEAAISAGLEEASGEVVVIIDADFQQPFHVIDEFIRQWQQGYDMVYGLRTNRDTDPPVRRFLSRSFYRLLSRWSSVDIPADAGDFRLLDRRVVTALKEMPERSRFMKGLYHWVGFRSKAVPFTYGERHAGTSKFNFSRLFDLAMTGLTSFSAFPLRLWVAMGALISGCSLLYAGFIITRTLLRGTDVPGWATLAVAVSFLGGVQLLSIGILGEYVARIFTEVKGRPNYVVAERHGFGSDTGHGS</sequence>
<protein>
    <submittedName>
        <fullName evidence="3">Glycosyltransferase family 2 protein</fullName>
    </submittedName>
</protein>
<dbReference type="PANTHER" id="PTHR48090">
    <property type="entry name" value="UNDECAPRENYL-PHOSPHATE 4-DEOXY-4-FORMAMIDO-L-ARABINOSE TRANSFERASE-RELATED"/>
    <property type="match status" value="1"/>
</dbReference>
<dbReference type="InterPro" id="IPR050256">
    <property type="entry name" value="Glycosyltransferase_2"/>
</dbReference>
<evidence type="ECO:0000259" key="2">
    <source>
        <dbReference type="Pfam" id="PF00535"/>
    </source>
</evidence>
<dbReference type="Gene3D" id="3.90.550.10">
    <property type="entry name" value="Spore Coat Polysaccharide Biosynthesis Protein SpsA, Chain A"/>
    <property type="match status" value="1"/>
</dbReference>
<dbReference type="Pfam" id="PF00535">
    <property type="entry name" value="Glycos_transf_2"/>
    <property type="match status" value="1"/>
</dbReference>
<organism evidence="3 4">
    <name type="scientific">Luteolibacter flavescens</name>
    <dbReference type="NCBI Taxonomy" id="1859460"/>
    <lineage>
        <taxon>Bacteria</taxon>
        <taxon>Pseudomonadati</taxon>
        <taxon>Verrucomicrobiota</taxon>
        <taxon>Verrucomicrobiia</taxon>
        <taxon>Verrucomicrobiales</taxon>
        <taxon>Verrucomicrobiaceae</taxon>
        <taxon>Luteolibacter</taxon>
    </lineage>
</organism>
<keyword evidence="1" id="KW-0472">Membrane</keyword>
<reference evidence="3 4" key="1">
    <citation type="submission" date="2022-10" db="EMBL/GenBank/DDBJ databases">
        <title>Luteolibacter flavescens strain MCCC 1K03193, whole genome shotgun sequencing project.</title>
        <authorList>
            <person name="Zhao G."/>
            <person name="Shen L."/>
        </authorList>
    </citation>
    <scope>NUCLEOTIDE SEQUENCE [LARGE SCALE GENOMIC DNA]</scope>
    <source>
        <strain evidence="3 4">MCCC 1K03193</strain>
    </source>
</reference>
<comment type="caution">
    <text evidence="3">The sequence shown here is derived from an EMBL/GenBank/DDBJ whole genome shotgun (WGS) entry which is preliminary data.</text>
</comment>
<proteinExistence type="predicted"/>
<accession>A0ABT3FL88</accession>